<dbReference type="EMBL" id="JBANMG010000004">
    <property type="protein sequence ID" value="KAK6954697.1"/>
    <property type="molecule type" value="Genomic_DNA"/>
</dbReference>
<dbReference type="Proteomes" id="UP001369815">
    <property type="component" value="Unassembled WGS sequence"/>
</dbReference>
<comment type="caution">
    <text evidence="2">The sequence shown here is derived from an EMBL/GenBank/DDBJ whole genome shotgun (WGS) entry which is preliminary data.</text>
</comment>
<keyword evidence="3" id="KW-1185">Reference proteome</keyword>
<feature type="compositionally biased region" description="Basic and acidic residues" evidence="1">
    <location>
        <begin position="72"/>
        <end position="88"/>
    </location>
</feature>
<evidence type="ECO:0000313" key="3">
    <source>
        <dbReference type="Proteomes" id="UP001369815"/>
    </source>
</evidence>
<feature type="compositionally biased region" description="Basic and acidic residues" evidence="1">
    <location>
        <begin position="27"/>
        <end position="44"/>
    </location>
</feature>
<evidence type="ECO:0000256" key="1">
    <source>
        <dbReference type="SAM" id="MobiDB-lite"/>
    </source>
</evidence>
<sequence length="195" mass="21922">MPQHKKASSGKTAAHRDDGAYVSSKGRRGDHAKSLKHHASDNEGSKPSSKKPKYRHPYVESVDDSSDSNKPTQKELRKSGDMKYKPRATDNPSVKVGKSTVSDDSEDSDAGYKAKSKKKNVSASTPARRPTYTRNNLSDSEQEKRKKKSKKSSRRTVDFSDSSEDSDDSDFEKYKKKRNKKLGKSEDSEIDWEMD</sequence>
<accession>A0AAX6MQL4</accession>
<dbReference type="AlphaFoldDB" id="A0AAX6MQL4"/>
<proteinExistence type="predicted"/>
<name>A0AAX6MQL4_9PEZI</name>
<feature type="compositionally biased region" description="Basic residues" evidence="1">
    <location>
        <begin position="145"/>
        <end position="154"/>
    </location>
</feature>
<evidence type="ECO:0000313" key="2">
    <source>
        <dbReference type="EMBL" id="KAK6954697.1"/>
    </source>
</evidence>
<feature type="region of interest" description="Disordered" evidence="1">
    <location>
        <begin position="1"/>
        <end position="195"/>
    </location>
</feature>
<feature type="compositionally biased region" description="Acidic residues" evidence="1">
    <location>
        <begin position="161"/>
        <end position="170"/>
    </location>
</feature>
<protein>
    <submittedName>
        <fullName evidence="2">Uncharacterized protein</fullName>
    </submittedName>
</protein>
<organism evidence="2 3">
    <name type="scientific">Daldinia eschscholtzii</name>
    <dbReference type="NCBI Taxonomy" id="292717"/>
    <lineage>
        <taxon>Eukaryota</taxon>
        <taxon>Fungi</taxon>
        <taxon>Dikarya</taxon>
        <taxon>Ascomycota</taxon>
        <taxon>Pezizomycotina</taxon>
        <taxon>Sordariomycetes</taxon>
        <taxon>Xylariomycetidae</taxon>
        <taxon>Xylariales</taxon>
        <taxon>Hypoxylaceae</taxon>
        <taxon>Daldinia</taxon>
    </lineage>
</organism>
<reference evidence="2 3" key="1">
    <citation type="journal article" date="2024" name="Front Chem Biol">
        <title>Unveiling the potential of Daldinia eschscholtzii MFLUCC 19-0629 through bioactivity and bioinformatics studies for enhanced sustainable agriculture production.</title>
        <authorList>
            <person name="Brooks S."/>
            <person name="Weaver J.A."/>
            <person name="Klomchit A."/>
            <person name="Alharthi S.A."/>
            <person name="Onlamun T."/>
            <person name="Nurani R."/>
            <person name="Vong T.K."/>
            <person name="Alberti F."/>
            <person name="Greco C."/>
        </authorList>
    </citation>
    <scope>NUCLEOTIDE SEQUENCE [LARGE SCALE GENOMIC DNA]</scope>
    <source>
        <strain evidence="2">MFLUCC 19-0629</strain>
    </source>
</reference>
<gene>
    <name evidence="2" type="ORF">Daesc_004665</name>
</gene>